<dbReference type="InterPro" id="IPR001734">
    <property type="entry name" value="Na/solute_symporter"/>
</dbReference>
<dbReference type="PROSITE" id="PS50283">
    <property type="entry name" value="NA_SOLUT_SYMP_3"/>
    <property type="match status" value="1"/>
</dbReference>
<proteinExistence type="inferred from homology"/>
<feature type="transmembrane region" description="Helical" evidence="6">
    <location>
        <begin position="90"/>
        <end position="108"/>
    </location>
</feature>
<dbReference type="PANTHER" id="PTHR11819:SF195">
    <property type="entry name" value="SODIUM_GLUCOSE COTRANSPORTER 4"/>
    <property type="match status" value="1"/>
</dbReference>
<organism evidence="7">
    <name type="scientific">marine metagenome</name>
    <dbReference type="NCBI Taxonomy" id="408172"/>
    <lineage>
        <taxon>unclassified sequences</taxon>
        <taxon>metagenomes</taxon>
        <taxon>ecological metagenomes</taxon>
    </lineage>
</organism>
<evidence type="ECO:0000256" key="4">
    <source>
        <dbReference type="ARBA" id="ARBA00022989"/>
    </source>
</evidence>
<evidence type="ECO:0000256" key="1">
    <source>
        <dbReference type="ARBA" id="ARBA00004141"/>
    </source>
</evidence>
<dbReference type="Pfam" id="PF00474">
    <property type="entry name" value="SSF"/>
    <property type="match status" value="1"/>
</dbReference>
<evidence type="ECO:0000256" key="5">
    <source>
        <dbReference type="ARBA" id="ARBA00023136"/>
    </source>
</evidence>
<feature type="non-terminal residue" evidence="7">
    <location>
        <position position="1"/>
    </location>
</feature>
<comment type="subcellular location">
    <subcellularLocation>
        <location evidence="1">Membrane</location>
        <topology evidence="1">Multi-pass membrane protein</topology>
    </subcellularLocation>
</comment>
<keyword evidence="5 6" id="KW-0472">Membrane</keyword>
<name>A0A383EHP3_9ZZZZ</name>
<keyword evidence="4 6" id="KW-1133">Transmembrane helix</keyword>
<evidence type="ECO:0000256" key="6">
    <source>
        <dbReference type="SAM" id="Phobius"/>
    </source>
</evidence>
<accession>A0A383EHP3</accession>
<comment type="similarity">
    <text evidence="2">Belongs to the sodium:solute symporter (SSF) (TC 2.A.21) family.</text>
</comment>
<dbReference type="Gene3D" id="1.20.1730.10">
    <property type="entry name" value="Sodium/glucose cotransporter"/>
    <property type="match status" value="1"/>
</dbReference>
<feature type="transmembrane region" description="Helical" evidence="6">
    <location>
        <begin position="15"/>
        <end position="35"/>
    </location>
</feature>
<dbReference type="GO" id="GO:0005886">
    <property type="term" value="C:plasma membrane"/>
    <property type="evidence" value="ECO:0007669"/>
    <property type="project" value="TreeGrafter"/>
</dbReference>
<evidence type="ECO:0000313" key="7">
    <source>
        <dbReference type="EMBL" id="SVE56159.1"/>
    </source>
</evidence>
<keyword evidence="3 6" id="KW-0812">Transmembrane</keyword>
<gene>
    <name evidence="7" type="ORF">METZ01_LOCUS509013</name>
</gene>
<feature type="transmembrane region" description="Helical" evidence="6">
    <location>
        <begin position="129"/>
        <end position="155"/>
    </location>
</feature>
<feature type="transmembrane region" description="Helical" evidence="6">
    <location>
        <begin position="184"/>
        <end position="208"/>
    </location>
</feature>
<protein>
    <recommendedName>
        <fullName evidence="8">Sodium transporter</fullName>
    </recommendedName>
</protein>
<sequence length="230" mass="25042">YAGAVVFQTLMGIEFWSGALIIVLLTGAYTILGGLRAVIYTDALQAIVLILGSLTISAIGLMKIGGWDNLVTSVGPGHFNMFLPADHPEFPWIGMVFAPPIIGIWYWCTDQYIVQRVLAARNETEARRGTIFAGYLKLLPIFLFFIPGLIAFAMVKSGQLNYESSDQAFPTLVKELLPSGMRGLVAGGLLAALMSSLSSVFNSCSTLFTIDIYQKLKPEADEKKLVLIGR</sequence>
<dbReference type="PANTHER" id="PTHR11819">
    <property type="entry name" value="SOLUTE CARRIER FAMILY 5"/>
    <property type="match status" value="1"/>
</dbReference>
<dbReference type="AlphaFoldDB" id="A0A383EHP3"/>
<feature type="non-terminal residue" evidence="7">
    <location>
        <position position="230"/>
    </location>
</feature>
<dbReference type="EMBL" id="UINC01225902">
    <property type="protein sequence ID" value="SVE56159.1"/>
    <property type="molecule type" value="Genomic_DNA"/>
</dbReference>
<evidence type="ECO:0008006" key="8">
    <source>
        <dbReference type="Google" id="ProtNLM"/>
    </source>
</evidence>
<dbReference type="GO" id="GO:0005412">
    <property type="term" value="F:D-glucose:sodium symporter activity"/>
    <property type="evidence" value="ECO:0007669"/>
    <property type="project" value="TreeGrafter"/>
</dbReference>
<evidence type="ECO:0000256" key="2">
    <source>
        <dbReference type="ARBA" id="ARBA00006434"/>
    </source>
</evidence>
<reference evidence="7" key="1">
    <citation type="submission" date="2018-05" db="EMBL/GenBank/DDBJ databases">
        <authorList>
            <person name="Lanie J.A."/>
            <person name="Ng W.-L."/>
            <person name="Kazmierczak K.M."/>
            <person name="Andrzejewski T.M."/>
            <person name="Davidsen T.M."/>
            <person name="Wayne K.J."/>
            <person name="Tettelin H."/>
            <person name="Glass J.I."/>
            <person name="Rusch D."/>
            <person name="Podicherti R."/>
            <person name="Tsui H.-C.T."/>
            <person name="Winkler M.E."/>
        </authorList>
    </citation>
    <scope>NUCLEOTIDE SEQUENCE</scope>
</reference>
<dbReference type="InterPro" id="IPR038377">
    <property type="entry name" value="Na/Glc_symporter_sf"/>
</dbReference>
<dbReference type="NCBIfam" id="TIGR00813">
    <property type="entry name" value="sss"/>
    <property type="match status" value="1"/>
</dbReference>
<evidence type="ECO:0000256" key="3">
    <source>
        <dbReference type="ARBA" id="ARBA00022692"/>
    </source>
</evidence>
<feature type="transmembrane region" description="Helical" evidence="6">
    <location>
        <begin position="47"/>
        <end position="67"/>
    </location>
</feature>